<evidence type="ECO:0000313" key="5">
    <source>
        <dbReference type="Proteomes" id="UP000652691"/>
    </source>
</evidence>
<dbReference type="Proteomes" id="UP000652691">
    <property type="component" value="Unassembled WGS sequence"/>
</dbReference>
<dbReference type="EMBL" id="APSA01000001">
    <property type="protein sequence ID" value="ENX40685.1"/>
    <property type="molecule type" value="Genomic_DNA"/>
</dbReference>
<evidence type="ECO:0000256" key="1">
    <source>
        <dbReference type="SAM" id="MobiDB-lite"/>
    </source>
</evidence>
<evidence type="ECO:0000313" key="2">
    <source>
        <dbReference type="EMBL" id="ENX40685.1"/>
    </source>
</evidence>
<comment type="caution">
    <text evidence="2">The sequence shown here is derived from an EMBL/GenBank/DDBJ whole genome shotgun (WGS) entry which is preliminary data.</text>
</comment>
<accession>N9RPR3</accession>
<evidence type="ECO:0000313" key="3">
    <source>
        <dbReference type="EMBL" id="GGH42440.1"/>
    </source>
</evidence>
<dbReference type="Proteomes" id="UP000013200">
    <property type="component" value="Unassembled WGS sequence"/>
</dbReference>
<keyword evidence="4" id="KW-1185">Reference proteome</keyword>
<name>N9RPR3_9GAMM</name>
<dbReference type="AlphaFoldDB" id="N9RPR3"/>
<organism evidence="2 4">
    <name type="scientific">Acinetobacter courvalinii</name>
    <dbReference type="NCBI Taxonomy" id="280147"/>
    <lineage>
        <taxon>Bacteria</taxon>
        <taxon>Pseudomonadati</taxon>
        <taxon>Pseudomonadota</taxon>
        <taxon>Gammaproteobacteria</taxon>
        <taxon>Moraxellales</taxon>
        <taxon>Moraxellaceae</taxon>
        <taxon>Acinetobacter</taxon>
    </lineage>
</organism>
<dbReference type="HOGENOM" id="CLU_1451533_0_0_6"/>
<dbReference type="GeneID" id="80105630"/>
<feature type="region of interest" description="Disordered" evidence="1">
    <location>
        <begin position="1"/>
        <end position="26"/>
    </location>
</feature>
<sequence length="186" mass="21499">MNDTRKWKEPNPSLDKDKDIDKHKDKVIPNETTQVDAKAVITPKNAKSIFLQAIATDKPFFTNPTHPPLVVPPGHIFYWASATSPLWTDNKDTSSNRPLYGWDFEPYEQVVTWLRRAQLMGLCSLGNGEYSAVGYEEKFDQSKGGTWYYINDSGTTRYYYWYMNDNFNYYSDNAGVANMTFIVMPY</sequence>
<protein>
    <submittedName>
        <fullName evidence="2">Uncharacterized protein</fullName>
    </submittedName>
</protein>
<reference evidence="2 4" key="1">
    <citation type="submission" date="2013-02" db="EMBL/GenBank/DDBJ databases">
        <title>The Genome Sequence of Acinetobacter sp. NIPH 3623.</title>
        <authorList>
            <consortium name="The Broad Institute Genome Sequencing Platform"/>
            <consortium name="The Broad Institute Genome Sequencing Center for Infectious Disease"/>
            <person name="Cerqueira G."/>
            <person name="Feldgarden M."/>
            <person name="Courvalin P."/>
            <person name="Perichon B."/>
            <person name="Grillot-Courvalin C."/>
            <person name="Clermont D."/>
            <person name="Rocha E."/>
            <person name="Yoon E.-J."/>
            <person name="Nemec A."/>
            <person name="Walker B."/>
            <person name="Young S.K."/>
            <person name="Zeng Q."/>
            <person name="Gargeya S."/>
            <person name="Fitzgerald M."/>
            <person name="Haas B."/>
            <person name="Abouelleil A."/>
            <person name="Alvarado L."/>
            <person name="Arachchi H.M."/>
            <person name="Berlin A.M."/>
            <person name="Chapman S.B."/>
            <person name="Dewar J."/>
            <person name="Goldberg J."/>
            <person name="Griggs A."/>
            <person name="Gujja S."/>
            <person name="Hansen M."/>
            <person name="Howarth C."/>
            <person name="Imamovic A."/>
            <person name="Larimer J."/>
            <person name="McCowan C."/>
            <person name="Murphy C."/>
            <person name="Neiman D."/>
            <person name="Pearson M."/>
            <person name="Priest M."/>
            <person name="Roberts A."/>
            <person name="Saif S."/>
            <person name="Shea T."/>
            <person name="Sisk P."/>
            <person name="Sykes S."/>
            <person name="Wortman J."/>
            <person name="Nusbaum C."/>
            <person name="Birren B."/>
        </authorList>
    </citation>
    <scope>NUCLEOTIDE SEQUENCE [LARGE SCALE GENOMIC DNA]</scope>
    <source>
        <strain evidence="2 4">NIPH 3623</strain>
    </source>
</reference>
<gene>
    <name evidence="2" type="ORF">F888_00157</name>
    <name evidence="3" type="ORF">GCM10007354_30270</name>
</gene>
<dbReference type="EMBL" id="BMDA01000005">
    <property type="protein sequence ID" value="GGH42440.1"/>
    <property type="molecule type" value="Genomic_DNA"/>
</dbReference>
<reference evidence="3" key="3">
    <citation type="submission" date="2024-03" db="EMBL/GenBank/DDBJ databases">
        <authorList>
            <person name="Sun Q."/>
            <person name="Sedlacek I."/>
        </authorList>
    </citation>
    <scope>NUCLEOTIDE SEQUENCE</scope>
    <source>
        <strain evidence="3">CCM 8635</strain>
    </source>
</reference>
<reference evidence="3 5" key="2">
    <citation type="journal article" date="2014" name="Int. J. Syst. Evol. Microbiol.">
        <title>Complete genome sequence of Corynebacterium casei LMG S-19264T (=DSM 44701T), isolated from a smear-ripened cheese.</title>
        <authorList>
            <consortium name="US DOE Joint Genome Institute (JGI-PGF)"/>
            <person name="Walter F."/>
            <person name="Albersmeier A."/>
            <person name="Kalinowski J."/>
            <person name="Ruckert C."/>
        </authorList>
    </citation>
    <scope>NUCLEOTIDE SEQUENCE [LARGE SCALE GENOMIC DNA]</scope>
    <source>
        <strain evidence="3 5">CCM 8635</strain>
    </source>
</reference>
<proteinExistence type="predicted"/>
<dbReference type="RefSeq" id="WP_005280868.1">
    <property type="nucleotide sequence ID" value="NZ_BMDA01000005.1"/>
</dbReference>
<evidence type="ECO:0000313" key="4">
    <source>
        <dbReference type="Proteomes" id="UP000013200"/>
    </source>
</evidence>